<dbReference type="InterPro" id="IPR056866">
    <property type="entry name" value="Znf_WRKY19"/>
</dbReference>
<name>A0ABN7P317_TIMPD</name>
<evidence type="ECO:0000259" key="1">
    <source>
        <dbReference type="Pfam" id="PF24906"/>
    </source>
</evidence>
<protein>
    <recommendedName>
        <fullName evidence="1">WRKY19-like zinc finger domain-containing protein</fullName>
    </recommendedName>
</protein>
<gene>
    <name evidence="2" type="ORF">TPAB3V08_LOCUS7362</name>
</gene>
<dbReference type="PANTHER" id="PTHR31827">
    <property type="entry name" value="EMB|CAB89363.1"/>
    <property type="match status" value="1"/>
</dbReference>
<proteinExistence type="predicted"/>
<accession>A0ABN7P317</accession>
<evidence type="ECO:0000313" key="2">
    <source>
        <dbReference type="EMBL" id="CAG2060406.1"/>
    </source>
</evidence>
<dbReference type="EMBL" id="CAJPIN010012323">
    <property type="protein sequence ID" value="CAG2060406.1"/>
    <property type="molecule type" value="Genomic_DNA"/>
</dbReference>
<reference evidence="2" key="1">
    <citation type="submission" date="2021-03" db="EMBL/GenBank/DDBJ databases">
        <authorList>
            <person name="Tran Van P."/>
        </authorList>
    </citation>
    <scope>NUCLEOTIDE SEQUENCE</scope>
</reference>
<feature type="non-terminal residue" evidence="2">
    <location>
        <position position="196"/>
    </location>
</feature>
<dbReference type="PANTHER" id="PTHR31827:SF1">
    <property type="entry name" value="EMB|CAB89363.1"/>
    <property type="match status" value="1"/>
</dbReference>
<dbReference type="Pfam" id="PF24906">
    <property type="entry name" value="Zf_WRKY19"/>
    <property type="match status" value="1"/>
</dbReference>
<evidence type="ECO:0000313" key="3">
    <source>
        <dbReference type="Proteomes" id="UP001153148"/>
    </source>
</evidence>
<feature type="domain" description="WRKY19-like zinc finger" evidence="1">
    <location>
        <begin position="158"/>
        <end position="179"/>
    </location>
</feature>
<sequence length="196" mass="21997">MNERPMYVKTEPEEDFNYHLHQEVKLEMEGEINIPIKLEKPFEEDGQHNQPQESKSILPTFPPIKEECIVKSNRSGTDIAIKNHLLNQEIHKNKTYQSDHQLQIIAKCKREHSTEYDGLCFSAKHGGIKFKYTCKEGSCTKHAKGGGFCIKHGGTLTKCKEEGCSKHAKGGGLCVKHGGTQAKCKEEDCNKQAKGG</sequence>
<keyword evidence="3" id="KW-1185">Reference proteome</keyword>
<dbReference type="Proteomes" id="UP001153148">
    <property type="component" value="Unassembled WGS sequence"/>
</dbReference>
<organism evidence="2 3">
    <name type="scientific">Timema podura</name>
    <name type="common">Walking stick</name>
    <dbReference type="NCBI Taxonomy" id="61482"/>
    <lineage>
        <taxon>Eukaryota</taxon>
        <taxon>Metazoa</taxon>
        <taxon>Ecdysozoa</taxon>
        <taxon>Arthropoda</taxon>
        <taxon>Hexapoda</taxon>
        <taxon>Insecta</taxon>
        <taxon>Pterygota</taxon>
        <taxon>Neoptera</taxon>
        <taxon>Polyneoptera</taxon>
        <taxon>Phasmatodea</taxon>
        <taxon>Timematodea</taxon>
        <taxon>Timematoidea</taxon>
        <taxon>Timematidae</taxon>
        <taxon>Timema</taxon>
    </lineage>
</organism>
<comment type="caution">
    <text evidence="2">The sequence shown here is derived from an EMBL/GenBank/DDBJ whole genome shotgun (WGS) entry which is preliminary data.</text>
</comment>